<dbReference type="GO" id="GO:0008270">
    <property type="term" value="F:zinc ion binding"/>
    <property type="evidence" value="ECO:0007669"/>
    <property type="project" value="TreeGrafter"/>
</dbReference>
<dbReference type="InterPro" id="IPR001943">
    <property type="entry name" value="UVR_dom"/>
</dbReference>
<dbReference type="PROSITE" id="PS50151">
    <property type="entry name" value="UVR"/>
    <property type="match status" value="1"/>
</dbReference>
<proteinExistence type="predicted"/>
<dbReference type="EMBL" id="CP019384">
    <property type="protein sequence ID" value="QAT17346.1"/>
    <property type="molecule type" value="Genomic_DNA"/>
</dbReference>
<dbReference type="PANTHER" id="PTHR38430">
    <property type="entry name" value="PROTEIN-ARGININE KINASE ACTIVATOR PROTEIN"/>
    <property type="match status" value="1"/>
</dbReference>
<dbReference type="GO" id="GO:1990170">
    <property type="term" value="P:stress response to cadmium ion"/>
    <property type="evidence" value="ECO:0007669"/>
    <property type="project" value="TreeGrafter"/>
</dbReference>
<evidence type="ECO:0000313" key="4">
    <source>
        <dbReference type="EMBL" id="QAT17346.1"/>
    </source>
</evidence>
<reference evidence="4 5" key="1">
    <citation type="submission" date="2017-01" db="EMBL/GenBank/DDBJ databases">
        <title>First insights into the biology of 'candidatus Vampirococcus archaeovorus'.</title>
        <authorList>
            <person name="Kizina J."/>
            <person name="Jordan S."/>
            <person name="Stueber K."/>
            <person name="Reinhardt R."/>
            <person name="Harder J."/>
        </authorList>
    </citation>
    <scope>NUCLEOTIDE SEQUENCE [LARGE SCALE GENOMIC DNA]</scope>
    <source>
        <strain evidence="4 5">LiM</strain>
    </source>
</reference>
<dbReference type="OrthoDB" id="9788704at2"/>
<evidence type="ECO:0000313" key="5">
    <source>
        <dbReference type="Proteomes" id="UP000287243"/>
    </source>
</evidence>
<dbReference type="InterPro" id="IPR036876">
    <property type="entry name" value="UVR_dom_sf"/>
</dbReference>
<keyword evidence="4" id="KW-0418">Kinase</keyword>
<dbReference type="PANTHER" id="PTHR38430:SF1">
    <property type="entry name" value="PROTEIN-ARGININE KINASE ACTIVATOR PROTEIN"/>
    <property type="match status" value="1"/>
</dbReference>
<dbReference type="GO" id="GO:1990169">
    <property type="term" value="P:stress response to copper ion"/>
    <property type="evidence" value="ECO:0007669"/>
    <property type="project" value="TreeGrafter"/>
</dbReference>
<feature type="coiled-coil region" evidence="2">
    <location>
        <begin position="138"/>
        <end position="180"/>
    </location>
</feature>
<dbReference type="KEGG" id="vai:BU251_06195"/>
<protein>
    <submittedName>
        <fullName evidence="4">Protein-arginine kinase activator protein</fullName>
    </submittedName>
</protein>
<dbReference type="Proteomes" id="UP000287243">
    <property type="component" value="Chromosome"/>
</dbReference>
<dbReference type="GO" id="GO:0016301">
    <property type="term" value="F:kinase activity"/>
    <property type="evidence" value="ECO:0007669"/>
    <property type="project" value="UniProtKB-KW"/>
</dbReference>
<keyword evidence="5" id="KW-1185">Reference proteome</keyword>
<keyword evidence="1" id="KW-0227">DNA damage</keyword>
<dbReference type="Gene3D" id="4.10.860.10">
    <property type="entry name" value="UVR domain"/>
    <property type="match status" value="1"/>
</dbReference>
<evidence type="ECO:0000259" key="3">
    <source>
        <dbReference type="PROSITE" id="PS50151"/>
    </source>
</evidence>
<dbReference type="GO" id="GO:0046870">
    <property type="term" value="F:cadmium ion binding"/>
    <property type="evidence" value="ECO:0007669"/>
    <property type="project" value="TreeGrafter"/>
</dbReference>
<keyword evidence="4" id="KW-0808">Transferase</keyword>
<gene>
    <name evidence="4" type="ORF">BU251_06195</name>
</gene>
<keyword evidence="2" id="KW-0175">Coiled coil</keyword>
<accession>A0A410P585</accession>
<name>A0A410P585_VELA1</name>
<feature type="domain" description="UVR" evidence="3">
    <location>
        <begin position="135"/>
        <end position="170"/>
    </location>
</feature>
<evidence type="ECO:0000256" key="2">
    <source>
        <dbReference type="SAM" id="Coils"/>
    </source>
</evidence>
<dbReference type="AlphaFoldDB" id="A0A410P585"/>
<organism evidence="4 5">
    <name type="scientific">Velamenicoccus archaeovorus</name>
    <dbReference type="NCBI Taxonomy" id="1930593"/>
    <lineage>
        <taxon>Bacteria</taxon>
        <taxon>Pseudomonadati</taxon>
        <taxon>Candidatus Omnitrophota</taxon>
        <taxon>Candidatus Velamenicoccus</taxon>
    </lineage>
</organism>
<sequence>MLCNICNKNQATVHLTEIVDNQMTELHLCDDCAKKKSIQMEQQFGLSDLLAGLVDYSKQLGGSEKSAVGTQCPFCGLTYEDFRKIGRLGCSECYTAFGRYLGPLLKRIHGASQHVGKTPLSLSQEEAKSAVRSRGSSVAELKAKLQEAVDREEFEEAARLRDAIKEAEKTEKKKKSKTEETGQ</sequence>
<evidence type="ECO:0000256" key="1">
    <source>
        <dbReference type="ARBA" id="ARBA00023236"/>
    </source>
</evidence>
<dbReference type="SUPFAM" id="SSF46600">
    <property type="entry name" value="C-terminal UvrC-binding domain of UvrB"/>
    <property type="match status" value="1"/>
</dbReference>
<dbReference type="GO" id="GO:0009432">
    <property type="term" value="P:SOS response"/>
    <property type="evidence" value="ECO:0007669"/>
    <property type="project" value="UniProtKB-KW"/>
</dbReference>
<dbReference type="Pfam" id="PF02151">
    <property type="entry name" value="UVR"/>
    <property type="match status" value="1"/>
</dbReference>
<dbReference type="GO" id="GO:0050897">
    <property type="term" value="F:cobalt ion binding"/>
    <property type="evidence" value="ECO:0007669"/>
    <property type="project" value="TreeGrafter"/>
</dbReference>
<dbReference type="RefSeq" id="WP_128700166.1">
    <property type="nucleotide sequence ID" value="NZ_CP019384.1"/>
</dbReference>
<dbReference type="PIRSF" id="PIRSF015034">
    <property type="entry name" value="YacH"/>
    <property type="match status" value="1"/>
</dbReference>
<dbReference type="GO" id="GO:0005507">
    <property type="term" value="F:copper ion binding"/>
    <property type="evidence" value="ECO:0007669"/>
    <property type="project" value="TreeGrafter"/>
</dbReference>
<dbReference type="InterPro" id="IPR025542">
    <property type="entry name" value="YacH"/>
</dbReference>
<keyword evidence="1" id="KW-0742">SOS response</keyword>